<dbReference type="EMBL" id="BQNB010009022">
    <property type="protein sequence ID" value="GJS57661.1"/>
    <property type="molecule type" value="Genomic_DNA"/>
</dbReference>
<accession>A0ABQ4WYA0</accession>
<keyword evidence="3" id="KW-1185">Reference proteome</keyword>
<name>A0ABQ4WYA0_9ASTR</name>
<comment type="caution">
    <text evidence="2">The sequence shown here is derived from an EMBL/GenBank/DDBJ whole genome shotgun (WGS) entry which is preliminary data.</text>
</comment>
<feature type="region of interest" description="Disordered" evidence="1">
    <location>
        <begin position="110"/>
        <end position="147"/>
    </location>
</feature>
<gene>
    <name evidence="2" type="ORF">Tco_0652445</name>
</gene>
<reference evidence="2" key="1">
    <citation type="journal article" date="2022" name="Int. J. Mol. Sci.">
        <title>Draft Genome of Tanacetum Coccineum: Genomic Comparison of Closely Related Tanacetum-Family Plants.</title>
        <authorList>
            <person name="Yamashiro T."/>
            <person name="Shiraishi A."/>
            <person name="Nakayama K."/>
            <person name="Satake H."/>
        </authorList>
    </citation>
    <scope>NUCLEOTIDE SEQUENCE</scope>
</reference>
<evidence type="ECO:0000256" key="1">
    <source>
        <dbReference type="SAM" id="MobiDB-lite"/>
    </source>
</evidence>
<evidence type="ECO:0000313" key="2">
    <source>
        <dbReference type="EMBL" id="GJS57661.1"/>
    </source>
</evidence>
<dbReference type="Proteomes" id="UP001151760">
    <property type="component" value="Unassembled WGS sequence"/>
</dbReference>
<evidence type="ECO:0000313" key="3">
    <source>
        <dbReference type="Proteomes" id="UP001151760"/>
    </source>
</evidence>
<protein>
    <submittedName>
        <fullName evidence="2">Uncharacterized protein</fullName>
    </submittedName>
</protein>
<proteinExistence type="predicted"/>
<sequence length="147" mass="16304">MAIGFGYGANMLTEYPTEVREDTQTSYQDASIQLGKEWAKAEGELTGHHHCGDRCVVGSGGEYVGSTVFGTTTDYMFGGFLSPSYLRYMEIKQHPQEIASKSQWRKILESPWGSPIPIGDGDGDVNRFPDGDGDGDRDEAEKQGWRW</sequence>
<organism evidence="2 3">
    <name type="scientific">Tanacetum coccineum</name>
    <dbReference type="NCBI Taxonomy" id="301880"/>
    <lineage>
        <taxon>Eukaryota</taxon>
        <taxon>Viridiplantae</taxon>
        <taxon>Streptophyta</taxon>
        <taxon>Embryophyta</taxon>
        <taxon>Tracheophyta</taxon>
        <taxon>Spermatophyta</taxon>
        <taxon>Magnoliopsida</taxon>
        <taxon>eudicotyledons</taxon>
        <taxon>Gunneridae</taxon>
        <taxon>Pentapetalae</taxon>
        <taxon>asterids</taxon>
        <taxon>campanulids</taxon>
        <taxon>Asterales</taxon>
        <taxon>Asteraceae</taxon>
        <taxon>Asteroideae</taxon>
        <taxon>Anthemideae</taxon>
        <taxon>Anthemidinae</taxon>
        <taxon>Tanacetum</taxon>
    </lineage>
</organism>
<reference evidence="2" key="2">
    <citation type="submission" date="2022-01" db="EMBL/GenBank/DDBJ databases">
        <authorList>
            <person name="Yamashiro T."/>
            <person name="Shiraishi A."/>
            <person name="Satake H."/>
            <person name="Nakayama K."/>
        </authorList>
    </citation>
    <scope>NUCLEOTIDE SEQUENCE</scope>
</reference>